<reference evidence="1 2" key="1">
    <citation type="submission" date="2019-05" db="EMBL/GenBank/DDBJ databases">
        <title>Polaribacter aestuariivivens sp. nov., isolated from a tidal flat.</title>
        <authorList>
            <person name="Yoon J.-H."/>
        </authorList>
    </citation>
    <scope>NUCLEOTIDE SEQUENCE [LARGE SCALE GENOMIC DNA]</scope>
    <source>
        <strain evidence="1 2">DBTF-3</strain>
    </source>
</reference>
<evidence type="ECO:0000313" key="2">
    <source>
        <dbReference type="Proteomes" id="UP000307140"/>
    </source>
</evidence>
<dbReference type="EMBL" id="VANR01000005">
    <property type="protein sequence ID" value="TMM29655.1"/>
    <property type="molecule type" value="Genomic_DNA"/>
</dbReference>
<keyword evidence="2" id="KW-1185">Reference proteome</keyword>
<sequence length="179" mass="21158">MKPLTYNNQPMEYGTKCFELCRELKIGKRNYYSEPFLEFTIEEFDILKKKNLVFDGTKGGLILGNSHLNGGIHLINFTNNQTVKYFGEIEGWEYLTSPYNGFDIDNFEKFKYINEGTRNTNRHIKTEFRIPENCKVLDLRNIKVPFLLIDNDEQQAIINRFATKKHIRKLIEIDEINYS</sequence>
<comment type="caution">
    <text evidence="1">The sequence shown here is derived from an EMBL/GenBank/DDBJ whole genome shotgun (WGS) entry which is preliminary data.</text>
</comment>
<dbReference type="Proteomes" id="UP000307140">
    <property type="component" value="Unassembled WGS sequence"/>
</dbReference>
<name>A0A5S3N2Y1_9FLAO</name>
<accession>A0A5S3N2Y1</accession>
<evidence type="ECO:0000313" key="1">
    <source>
        <dbReference type="EMBL" id="TMM29655.1"/>
    </source>
</evidence>
<proteinExistence type="predicted"/>
<protein>
    <submittedName>
        <fullName evidence="1">Uncharacterized protein</fullName>
    </submittedName>
</protein>
<dbReference type="RefSeq" id="WP_138536491.1">
    <property type="nucleotide sequence ID" value="NZ_VANR01000005.1"/>
</dbReference>
<organism evidence="1 2">
    <name type="scientific">Polaribacter aestuariivivens</name>
    <dbReference type="NCBI Taxonomy" id="2304626"/>
    <lineage>
        <taxon>Bacteria</taxon>
        <taxon>Pseudomonadati</taxon>
        <taxon>Bacteroidota</taxon>
        <taxon>Flavobacteriia</taxon>
        <taxon>Flavobacteriales</taxon>
        <taxon>Flavobacteriaceae</taxon>
    </lineage>
</organism>
<dbReference type="OrthoDB" id="1428091at2"/>
<gene>
    <name evidence="1" type="ORF">FDT66_11115</name>
</gene>
<dbReference type="AlphaFoldDB" id="A0A5S3N2Y1"/>